<comment type="caution">
    <text evidence="11">The sequence shown here is derived from an EMBL/GenBank/DDBJ whole genome shotgun (WGS) entry which is preliminary data.</text>
</comment>
<dbReference type="CDD" id="cd13432">
    <property type="entry name" value="LDT_IgD_like_2"/>
    <property type="match status" value="1"/>
</dbReference>
<dbReference type="RefSeq" id="WP_188943262.1">
    <property type="nucleotide sequence ID" value="NZ_BMNA01000007.1"/>
</dbReference>
<dbReference type="GO" id="GO:0016746">
    <property type="term" value="F:acyltransferase activity"/>
    <property type="evidence" value="ECO:0007669"/>
    <property type="project" value="UniProtKB-KW"/>
</dbReference>
<feature type="active site" description="Nucleophile" evidence="7">
    <location>
        <position position="390"/>
    </location>
</feature>
<protein>
    <recommendedName>
        <fullName evidence="10">L,D-TPase catalytic domain-containing protein</fullName>
    </recommendedName>
</protein>
<feature type="signal peptide" evidence="9">
    <location>
        <begin position="1"/>
        <end position="24"/>
    </location>
</feature>
<keyword evidence="5" id="KW-0012">Acyltransferase</keyword>
<evidence type="ECO:0000256" key="8">
    <source>
        <dbReference type="SAM" id="MobiDB-lite"/>
    </source>
</evidence>
<dbReference type="InterPro" id="IPR005490">
    <property type="entry name" value="LD_TPept_cat_dom"/>
</dbReference>
<feature type="compositionally biased region" description="Low complexity" evidence="8">
    <location>
        <begin position="41"/>
        <end position="76"/>
    </location>
</feature>
<proteinExistence type="predicted"/>
<evidence type="ECO:0000256" key="4">
    <source>
        <dbReference type="ARBA" id="ARBA00022984"/>
    </source>
</evidence>
<dbReference type="PROSITE" id="PS51257">
    <property type="entry name" value="PROKAR_LIPOPROTEIN"/>
    <property type="match status" value="1"/>
</dbReference>
<evidence type="ECO:0000313" key="11">
    <source>
        <dbReference type="EMBL" id="GGM09750.1"/>
    </source>
</evidence>
<dbReference type="AlphaFoldDB" id="A0A917T3N3"/>
<dbReference type="Gene3D" id="2.60.40.3780">
    <property type="match status" value="1"/>
</dbReference>
<keyword evidence="12" id="KW-1185">Reference proteome</keyword>
<evidence type="ECO:0000313" key="12">
    <source>
        <dbReference type="Proteomes" id="UP000655208"/>
    </source>
</evidence>
<dbReference type="CDD" id="cd16913">
    <property type="entry name" value="YkuD_like"/>
    <property type="match status" value="1"/>
</dbReference>
<dbReference type="GO" id="GO:0008360">
    <property type="term" value="P:regulation of cell shape"/>
    <property type="evidence" value="ECO:0007669"/>
    <property type="project" value="UniProtKB-UniRule"/>
</dbReference>
<evidence type="ECO:0000256" key="5">
    <source>
        <dbReference type="ARBA" id="ARBA00023315"/>
    </source>
</evidence>
<feature type="region of interest" description="Disordered" evidence="8">
    <location>
        <begin position="41"/>
        <end position="84"/>
    </location>
</feature>
<dbReference type="Gene3D" id="2.40.440.10">
    <property type="entry name" value="L,D-transpeptidase catalytic domain-like"/>
    <property type="match status" value="1"/>
</dbReference>
<name>A0A917T3N3_9ACTN</name>
<gene>
    <name evidence="11" type="ORF">GCM10011594_32080</name>
</gene>
<dbReference type="Gene3D" id="2.60.40.3710">
    <property type="match status" value="1"/>
</dbReference>
<evidence type="ECO:0000256" key="7">
    <source>
        <dbReference type="PROSITE-ProRule" id="PRU01373"/>
    </source>
</evidence>
<dbReference type="Pfam" id="PF03734">
    <property type="entry name" value="YkuD"/>
    <property type="match status" value="1"/>
</dbReference>
<keyword evidence="2" id="KW-0808">Transferase</keyword>
<feature type="domain" description="L,D-TPase catalytic" evidence="10">
    <location>
        <begin position="279"/>
        <end position="414"/>
    </location>
</feature>
<feature type="chain" id="PRO_5036995594" description="L,D-TPase catalytic domain-containing protein" evidence="9">
    <location>
        <begin position="25"/>
        <end position="443"/>
    </location>
</feature>
<dbReference type="InterPro" id="IPR041280">
    <property type="entry name" value="Big_10"/>
</dbReference>
<dbReference type="Pfam" id="PF17964">
    <property type="entry name" value="Big_10"/>
    <property type="match status" value="1"/>
</dbReference>
<keyword evidence="4 7" id="KW-0573">Peptidoglycan synthesis</keyword>
<evidence type="ECO:0000256" key="6">
    <source>
        <dbReference type="ARBA" id="ARBA00023316"/>
    </source>
</evidence>
<dbReference type="GO" id="GO:0005576">
    <property type="term" value="C:extracellular region"/>
    <property type="evidence" value="ECO:0007669"/>
    <property type="project" value="TreeGrafter"/>
</dbReference>
<evidence type="ECO:0000259" key="10">
    <source>
        <dbReference type="PROSITE" id="PS52029"/>
    </source>
</evidence>
<keyword evidence="9" id="KW-0732">Signal</keyword>
<keyword evidence="6 7" id="KW-0961">Cell wall biogenesis/degradation</keyword>
<evidence type="ECO:0000256" key="2">
    <source>
        <dbReference type="ARBA" id="ARBA00022679"/>
    </source>
</evidence>
<dbReference type="GO" id="GO:0071555">
    <property type="term" value="P:cell wall organization"/>
    <property type="evidence" value="ECO:0007669"/>
    <property type="project" value="UniProtKB-UniRule"/>
</dbReference>
<dbReference type="SUPFAM" id="SSF141523">
    <property type="entry name" value="L,D-transpeptidase catalytic domain-like"/>
    <property type="match status" value="1"/>
</dbReference>
<dbReference type="PANTHER" id="PTHR30582:SF2">
    <property type="entry name" value="L,D-TRANSPEPTIDASE YCIB-RELATED"/>
    <property type="match status" value="1"/>
</dbReference>
<evidence type="ECO:0000256" key="9">
    <source>
        <dbReference type="SAM" id="SignalP"/>
    </source>
</evidence>
<organism evidence="11 12">
    <name type="scientific">Nakamurella endophytica</name>
    <dbReference type="NCBI Taxonomy" id="1748367"/>
    <lineage>
        <taxon>Bacteria</taxon>
        <taxon>Bacillati</taxon>
        <taxon>Actinomycetota</taxon>
        <taxon>Actinomycetes</taxon>
        <taxon>Nakamurellales</taxon>
        <taxon>Nakamurellaceae</taxon>
        <taxon>Nakamurella</taxon>
    </lineage>
</organism>
<sequence>MRVSRRPRALLASLLLTAALTATACTTGGLTSSSQVTVTVSIGPTSTGPTDGAAPPAASSTPPSSPAAGTSTTSSTPSPPTSQAVITMTPADAATGVPVLQPVTVTATAGTLTEVSLTNPEGKLVAGALAPDQRTWTSSEPLGYARSYLLAATAVDAAGLSTTSSSSFTTVQPVGVIFPSFEPPPDRGQVGIGQPLSVIFDQPPADRAAAERALSVTSDPAVEGAWSWVDERTVHYRPREYWPAGTQITLGANVYGVDLGGGMYGETDRSMSLTIGPAKIATVDNATKQMTVSIDGQVVRSYPVSLGREESTVVDGQEISFVTPSGIYVAQEKYEVKQMSSATYGLPTDYELGYDSAIPLAVRLSNSGIFAHSAPWSVADQGVRNVSHGCINMPPQDAQWFYDTFGFGDIVQVTGTSTQLAPDDGYGDWNVPWEQWVAGSALS</sequence>
<keyword evidence="3 7" id="KW-0133">Cell shape</keyword>
<comment type="pathway">
    <text evidence="1 7">Cell wall biogenesis; peptidoglycan biosynthesis.</text>
</comment>
<evidence type="ECO:0000256" key="3">
    <source>
        <dbReference type="ARBA" id="ARBA00022960"/>
    </source>
</evidence>
<dbReference type="PROSITE" id="PS52029">
    <property type="entry name" value="LD_TPASE"/>
    <property type="match status" value="1"/>
</dbReference>
<dbReference type="GO" id="GO:0018104">
    <property type="term" value="P:peptidoglycan-protein cross-linking"/>
    <property type="evidence" value="ECO:0007669"/>
    <property type="project" value="TreeGrafter"/>
</dbReference>
<dbReference type="InterPro" id="IPR050979">
    <property type="entry name" value="LD-transpeptidase"/>
</dbReference>
<dbReference type="EMBL" id="BMNA01000007">
    <property type="protein sequence ID" value="GGM09750.1"/>
    <property type="molecule type" value="Genomic_DNA"/>
</dbReference>
<feature type="active site" description="Proton donor/acceptor" evidence="7">
    <location>
        <position position="372"/>
    </location>
</feature>
<dbReference type="InterPro" id="IPR038063">
    <property type="entry name" value="Transpep_catalytic_dom"/>
</dbReference>
<dbReference type="GO" id="GO:0071972">
    <property type="term" value="F:peptidoglycan L,D-transpeptidase activity"/>
    <property type="evidence" value="ECO:0007669"/>
    <property type="project" value="TreeGrafter"/>
</dbReference>
<reference evidence="11" key="1">
    <citation type="journal article" date="2014" name="Int. J. Syst. Evol. Microbiol.">
        <title>Complete genome sequence of Corynebacterium casei LMG S-19264T (=DSM 44701T), isolated from a smear-ripened cheese.</title>
        <authorList>
            <consortium name="US DOE Joint Genome Institute (JGI-PGF)"/>
            <person name="Walter F."/>
            <person name="Albersmeier A."/>
            <person name="Kalinowski J."/>
            <person name="Ruckert C."/>
        </authorList>
    </citation>
    <scope>NUCLEOTIDE SEQUENCE</scope>
    <source>
        <strain evidence="11">CGMCC 4.7308</strain>
    </source>
</reference>
<dbReference type="PANTHER" id="PTHR30582">
    <property type="entry name" value="L,D-TRANSPEPTIDASE"/>
    <property type="match status" value="1"/>
</dbReference>
<evidence type="ECO:0000256" key="1">
    <source>
        <dbReference type="ARBA" id="ARBA00004752"/>
    </source>
</evidence>
<reference evidence="11" key="2">
    <citation type="submission" date="2020-09" db="EMBL/GenBank/DDBJ databases">
        <authorList>
            <person name="Sun Q."/>
            <person name="Zhou Y."/>
        </authorList>
    </citation>
    <scope>NUCLEOTIDE SEQUENCE</scope>
    <source>
        <strain evidence="11">CGMCC 4.7308</strain>
    </source>
</reference>
<dbReference type="Proteomes" id="UP000655208">
    <property type="component" value="Unassembled WGS sequence"/>
</dbReference>
<accession>A0A917T3N3</accession>